<name>A0A2H3L516_9CHLR</name>
<proteinExistence type="predicted"/>
<organism evidence="2 3">
    <name type="scientific">Candidatus Chloroploca asiatica</name>
    <dbReference type="NCBI Taxonomy" id="1506545"/>
    <lineage>
        <taxon>Bacteria</taxon>
        <taxon>Bacillati</taxon>
        <taxon>Chloroflexota</taxon>
        <taxon>Chloroflexia</taxon>
        <taxon>Chloroflexales</taxon>
        <taxon>Chloroflexineae</taxon>
        <taxon>Oscillochloridaceae</taxon>
        <taxon>Candidatus Chloroploca</taxon>
    </lineage>
</organism>
<dbReference type="InterPro" id="IPR014756">
    <property type="entry name" value="Ig_E-set"/>
</dbReference>
<dbReference type="OrthoDB" id="9805159at2"/>
<dbReference type="Pfam" id="PF02922">
    <property type="entry name" value="CBM_48"/>
    <property type="match status" value="1"/>
</dbReference>
<accession>A0A2H3L516</accession>
<dbReference type="Proteomes" id="UP000220922">
    <property type="component" value="Unassembled WGS sequence"/>
</dbReference>
<dbReference type="SUPFAM" id="SSF81296">
    <property type="entry name" value="E set domains"/>
    <property type="match status" value="1"/>
</dbReference>
<dbReference type="Gene3D" id="2.60.40.10">
    <property type="entry name" value="Immunoglobulins"/>
    <property type="match status" value="1"/>
</dbReference>
<evidence type="ECO:0000313" key="3">
    <source>
        <dbReference type="Proteomes" id="UP000220922"/>
    </source>
</evidence>
<comment type="caution">
    <text evidence="2">The sequence shown here is derived from an EMBL/GenBank/DDBJ whole genome shotgun (WGS) entry which is preliminary data.</text>
</comment>
<evidence type="ECO:0000313" key="2">
    <source>
        <dbReference type="EMBL" id="PDV98276.1"/>
    </source>
</evidence>
<reference evidence="2 3" key="1">
    <citation type="submission" date="2016-05" db="EMBL/GenBank/DDBJ databases">
        <authorList>
            <person name="Lavstsen T."/>
            <person name="Jespersen J.S."/>
        </authorList>
    </citation>
    <scope>NUCLEOTIDE SEQUENCE [LARGE SCALE GENOMIC DNA]</scope>
    <source>
        <strain evidence="2 3">B7-9</strain>
    </source>
</reference>
<dbReference type="GO" id="GO:0005975">
    <property type="term" value="P:carbohydrate metabolic process"/>
    <property type="evidence" value="ECO:0007669"/>
    <property type="project" value="InterPro"/>
</dbReference>
<dbReference type="InterPro" id="IPR013783">
    <property type="entry name" value="Ig-like_fold"/>
</dbReference>
<dbReference type="CDD" id="cd07184">
    <property type="entry name" value="E_set_Isoamylase_like_N"/>
    <property type="match status" value="1"/>
</dbReference>
<dbReference type="EMBL" id="LYXE01000106">
    <property type="protein sequence ID" value="PDV98276.1"/>
    <property type="molecule type" value="Genomic_DNA"/>
</dbReference>
<dbReference type="AlphaFoldDB" id="A0A2H3L516"/>
<dbReference type="RefSeq" id="WP_097653702.1">
    <property type="nucleotide sequence ID" value="NZ_LYXE01000106.1"/>
</dbReference>
<sequence>MVIKHTVPDQPDKLQLTFSVPSSIWADQIYLVGDFNEWNARATPLRRYEDGWSIALLVDRDNRYGYRYLLDDHSDMCDCHADAYARAADGSAMSVVVS</sequence>
<protein>
    <recommendedName>
        <fullName evidence="1">Glycoside hydrolase family 13 N-terminal domain-containing protein</fullName>
    </recommendedName>
</protein>
<evidence type="ECO:0000259" key="1">
    <source>
        <dbReference type="Pfam" id="PF02922"/>
    </source>
</evidence>
<dbReference type="InterPro" id="IPR004193">
    <property type="entry name" value="Glyco_hydro_13_N"/>
</dbReference>
<dbReference type="GO" id="GO:0004553">
    <property type="term" value="F:hydrolase activity, hydrolyzing O-glycosyl compounds"/>
    <property type="evidence" value="ECO:0007669"/>
    <property type="project" value="InterPro"/>
</dbReference>
<keyword evidence="3" id="KW-1185">Reference proteome</keyword>
<gene>
    <name evidence="2" type="ORF">A9Q02_16305</name>
</gene>
<feature type="domain" description="Glycoside hydrolase family 13 N-terminal" evidence="1">
    <location>
        <begin position="26"/>
        <end position="85"/>
    </location>
</feature>